<feature type="compositionally biased region" description="Pro residues" evidence="1">
    <location>
        <begin position="321"/>
        <end position="331"/>
    </location>
</feature>
<feature type="domain" description="Flagellar hook-length control protein-like C-terminal" evidence="2">
    <location>
        <begin position="348"/>
        <end position="419"/>
    </location>
</feature>
<dbReference type="STRING" id="995034.SAMN05216219_0549"/>
<dbReference type="InterPro" id="IPR021136">
    <property type="entry name" value="Flagellar_hook_control-like_C"/>
</dbReference>
<evidence type="ECO:0000313" key="3">
    <source>
        <dbReference type="EMBL" id="SFN42029.1"/>
    </source>
</evidence>
<feature type="compositionally biased region" description="Basic and acidic residues" evidence="1">
    <location>
        <begin position="416"/>
        <end position="438"/>
    </location>
</feature>
<feature type="compositionally biased region" description="Low complexity" evidence="1">
    <location>
        <begin position="176"/>
        <end position="200"/>
    </location>
</feature>
<protein>
    <submittedName>
        <fullName evidence="3">Hook-length control protein FliK</fullName>
    </submittedName>
</protein>
<dbReference type="RefSeq" id="WP_090708561.1">
    <property type="nucleotide sequence ID" value="NZ_FOVM01000001.1"/>
</dbReference>
<evidence type="ECO:0000256" key="1">
    <source>
        <dbReference type="SAM" id="MobiDB-lite"/>
    </source>
</evidence>
<feature type="compositionally biased region" description="Low complexity" evidence="1">
    <location>
        <begin position="138"/>
        <end position="153"/>
    </location>
</feature>
<dbReference type="CDD" id="cd17470">
    <property type="entry name" value="T3SS_Flik_C"/>
    <property type="match status" value="1"/>
</dbReference>
<proteinExistence type="predicted"/>
<feature type="region of interest" description="Disordered" evidence="1">
    <location>
        <begin position="75"/>
        <end position="95"/>
    </location>
</feature>
<feature type="compositionally biased region" description="Polar residues" evidence="1">
    <location>
        <begin position="450"/>
        <end position="463"/>
    </location>
</feature>
<name>A0A1I4YWI3_9MICO</name>
<dbReference type="Pfam" id="PF02120">
    <property type="entry name" value="Flg_hook"/>
    <property type="match status" value="1"/>
</dbReference>
<feature type="region of interest" description="Disordered" evidence="1">
    <location>
        <begin position="135"/>
        <end position="334"/>
    </location>
</feature>
<dbReference type="Proteomes" id="UP000198867">
    <property type="component" value="Unassembled WGS sequence"/>
</dbReference>
<sequence>MTLISAPSSARTASTGLPAAGNPAEAGAFASVLKGVLQADASADAPVNPDAATGDQGPSASAPALALMALPAGESVPNAESGSAGTGVAGTTDADPSVNASVVVAGTATAPTMAPELAAPAAHAWPATGITPPAVQDAQAASPALTAAQPASPGADDPALADNPAGEGVPLDPALAATTPSEPIASAAPAALSPSAQPMSVQNPSAPETAAATPDAGSPAPQRTTASGPIAGTPAPNGTRGDAPGATSAPASAANGQDGLPTATPSSPVASHPGEAPASLRAPALAGSQPAAAEPVAQAPAPVVSAPTATAPAAPTAAPSAPAPAAPPAPAQPLNTQLAQPLFSLAGARPGEHVMTVQVTPENLGPVTVRAVISADDIRIELFSPSDGGRDALRQILTDLRRDLAGGGFSASLDLSSKDAQDSRDERAPVREPLRDDAAVPAPVPELRSTHSATATSTLDITV</sequence>
<evidence type="ECO:0000259" key="2">
    <source>
        <dbReference type="Pfam" id="PF02120"/>
    </source>
</evidence>
<feature type="compositionally biased region" description="Low complexity" evidence="1">
    <location>
        <begin position="243"/>
        <end position="254"/>
    </location>
</feature>
<feature type="compositionally biased region" description="Low complexity" evidence="1">
    <location>
        <begin position="282"/>
        <end position="320"/>
    </location>
</feature>
<dbReference type="Gene3D" id="3.30.750.140">
    <property type="match status" value="1"/>
</dbReference>
<feature type="region of interest" description="Disordered" evidence="1">
    <location>
        <begin position="408"/>
        <end position="463"/>
    </location>
</feature>
<organism evidence="3 4">
    <name type="scientific">Mycetocola miduiensis</name>
    <dbReference type="NCBI Taxonomy" id="995034"/>
    <lineage>
        <taxon>Bacteria</taxon>
        <taxon>Bacillati</taxon>
        <taxon>Actinomycetota</taxon>
        <taxon>Actinomycetes</taxon>
        <taxon>Micrococcales</taxon>
        <taxon>Microbacteriaceae</taxon>
        <taxon>Mycetocola</taxon>
    </lineage>
</organism>
<feature type="region of interest" description="Disordered" evidence="1">
    <location>
        <begin position="1"/>
        <end position="22"/>
    </location>
</feature>
<dbReference type="OrthoDB" id="5149615at2"/>
<dbReference type="AlphaFoldDB" id="A0A1I4YWI3"/>
<evidence type="ECO:0000313" key="4">
    <source>
        <dbReference type="Proteomes" id="UP000198867"/>
    </source>
</evidence>
<accession>A0A1I4YWI3</accession>
<reference evidence="4" key="1">
    <citation type="submission" date="2016-10" db="EMBL/GenBank/DDBJ databases">
        <authorList>
            <person name="Varghese N."/>
            <person name="Submissions S."/>
        </authorList>
    </citation>
    <scope>NUCLEOTIDE SEQUENCE [LARGE SCALE GENOMIC DNA]</scope>
    <source>
        <strain evidence="4">CGMCC 1.11101</strain>
    </source>
</reference>
<gene>
    <name evidence="3" type="ORF">SAMN05216219_0549</name>
</gene>
<feature type="compositionally biased region" description="Polar residues" evidence="1">
    <location>
        <begin position="1"/>
        <end position="15"/>
    </location>
</feature>
<dbReference type="InterPro" id="IPR038610">
    <property type="entry name" value="FliK-like_C_sf"/>
</dbReference>
<keyword evidence="4" id="KW-1185">Reference proteome</keyword>
<dbReference type="EMBL" id="FOVM01000001">
    <property type="protein sequence ID" value="SFN42029.1"/>
    <property type="molecule type" value="Genomic_DNA"/>
</dbReference>